<dbReference type="InterPro" id="IPR008906">
    <property type="entry name" value="HATC_C_dom"/>
</dbReference>
<evidence type="ECO:0000256" key="9">
    <source>
        <dbReference type="ARBA" id="ARBA00023242"/>
    </source>
</evidence>
<dbReference type="InterPro" id="IPR052035">
    <property type="entry name" value="ZnF_BED_domain_contain"/>
</dbReference>
<dbReference type="PANTHER" id="PTHR46481">
    <property type="entry name" value="ZINC FINGER BED DOMAIN-CONTAINING PROTEIN 4"/>
    <property type="match status" value="1"/>
</dbReference>
<dbReference type="AlphaFoldDB" id="A0A7J0H5X4"/>
<evidence type="ECO:0000256" key="4">
    <source>
        <dbReference type="ARBA" id="ARBA00022771"/>
    </source>
</evidence>
<keyword evidence="7" id="KW-0238">DNA-binding</keyword>
<comment type="caution">
    <text evidence="13">The sequence shown here is derived from an EMBL/GenBank/DDBJ whole genome shotgun (WGS) entry which is preliminary data.</text>
</comment>
<dbReference type="PROSITE" id="PS50808">
    <property type="entry name" value="ZF_BED"/>
    <property type="match status" value="1"/>
</dbReference>
<dbReference type="InterPro" id="IPR003656">
    <property type="entry name" value="Znf_BED"/>
</dbReference>
<evidence type="ECO:0000256" key="5">
    <source>
        <dbReference type="ARBA" id="ARBA00022833"/>
    </source>
</evidence>
<comment type="subunit">
    <text evidence="2">Homodimer.</text>
</comment>
<dbReference type="GO" id="GO:0008270">
    <property type="term" value="F:zinc ion binding"/>
    <property type="evidence" value="ECO:0007669"/>
    <property type="project" value="UniProtKB-KW"/>
</dbReference>
<feature type="compositionally biased region" description="Acidic residues" evidence="11">
    <location>
        <begin position="13"/>
        <end position="22"/>
    </location>
</feature>
<evidence type="ECO:0000256" key="1">
    <source>
        <dbReference type="ARBA" id="ARBA00004123"/>
    </source>
</evidence>
<keyword evidence="4 10" id="KW-0863">Zinc-finger</keyword>
<dbReference type="Proteomes" id="UP000585474">
    <property type="component" value="Unassembled WGS sequence"/>
</dbReference>
<dbReference type="PANTHER" id="PTHR46481:SF10">
    <property type="entry name" value="ZINC FINGER BED DOMAIN-CONTAINING PROTEIN 39"/>
    <property type="match status" value="1"/>
</dbReference>
<dbReference type="GO" id="GO:0003677">
    <property type="term" value="F:DNA binding"/>
    <property type="evidence" value="ECO:0007669"/>
    <property type="project" value="UniProtKB-KW"/>
</dbReference>
<gene>
    <name evidence="13" type="ORF">Acr_27g0002290</name>
</gene>
<evidence type="ECO:0000256" key="11">
    <source>
        <dbReference type="SAM" id="MobiDB-lite"/>
    </source>
</evidence>
<keyword evidence="6" id="KW-0805">Transcription regulation</keyword>
<evidence type="ECO:0000256" key="3">
    <source>
        <dbReference type="ARBA" id="ARBA00022723"/>
    </source>
</evidence>
<keyword evidence="3" id="KW-0479">Metal-binding</keyword>
<evidence type="ECO:0000313" key="14">
    <source>
        <dbReference type="Proteomes" id="UP000585474"/>
    </source>
</evidence>
<accession>A0A7J0H5X4</accession>
<dbReference type="SMART" id="SM00614">
    <property type="entry name" value="ZnF_BED"/>
    <property type="match status" value="1"/>
</dbReference>
<dbReference type="GO" id="GO:0005634">
    <property type="term" value="C:nucleus"/>
    <property type="evidence" value="ECO:0007669"/>
    <property type="project" value="UniProtKB-SubCell"/>
</dbReference>
<feature type="compositionally biased region" description="Basic and acidic residues" evidence="11">
    <location>
        <begin position="23"/>
        <end position="40"/>
    </location>
</feature>
<evidence type="ECO:0000259" key="12">
    <source>
        <dbReference type="PROSITE" id="PS50808"/>
    </source>
</evidence>
<evidence type="ECO:0000256" key="2">
    <source>
        <dbReference type="ARBA" id="ARBA00011738"/>
    </source>
</evidence>
<reference evidence="13 14" key="1">
    <citation type="submission" date="2019-07" db="EMBL/GenBank/DDBJ databases">
        <title>De Novo Assembly of kiwifruit Actinidia rufa.</title>
        <authorList>
            <person name="Sugita-Konishi S."/>
            <person name="Sato K."/>
            <person name="Mori E."/>
            <person name="Abe Y."/>
            <person name="Kisaki G."/>
            <person name="Hamano K."/>
            <person name="Suezawa K."/>
            <person name="Otani M."/>
            <person name="Fukuda T."/>
            <person name="Manabe T."/>
            <person name="Gomi K."/>
            <person name="Tabuchi M."/>
            <person name="Akimitsu K."/>
            <person name="Kataoka I."/>
        </authorList>
    </citation>
    <scope>NUCLEOTIDE SEQUENCE [LARGE SCALE GENOMIC DNA]</scope>
    <source>
        <strain evidence="14">cv. Fuchu</strain>
    </source>
</reference>
<evidence type="ECO:0000256" key="8">
    <source>
        <dbReference type="ARBA" id="ARBA00023163"/>
    </source>
</evidence>
<evidence type="ECO:0000256" key="10">
    <source>
        <dbReference type="PROSITE-ProRule" id="PRU00027"/>
    </source>
</evidence>
<keyword evidence="5" id="KW-0862">Zinc</keyword>
<sequence>MSNVDSSTSPLIDIEDVNNIEEPMDHDHDNDSDNDNDHGNVNDNESVEVEGNPFQKKGRKKTSKVWNEMKEVVLPDGTKKVECTWCKTKFAIHSTGVTTQLKRHLDRCMRRKIALGGTKQKILSIESTGSDSAINVSSFTYDHAKVREVASHMILYHEYPFMHMEHVIFNKFMKTATPHWQKISRTTAKNDCVTTYEIHKKKLKLLLKNINRISITTDLWKSGQKIQYMVVTAHFVDKDWKLQKRVLNFCNVPPPHSGVIIADALHKCFIDWGIENKVSTITVDNAKYNDTCLRILKDSFALKKKLPLDGKIFHVRCCAHIVNLLVQDGLGEIGDIVDGIREGVKYLAASEARLNQFSEITKQLELPSKRLILDCPTRWNSTYMMLSTALEFKAVIPRYQERDLGFVYVPSLEDWVKVENVCQVLAIFNEWMRNDYIRAMALKMKKKFDKYWGECNLLMAIGAVLDPRCKMMVIEFCFPEIYHSEAEANKNIAMVREALYELYYEYVSVHTSVNSEGISQLKTRETCSSSIIPNEKFIVTGRSKFESFVRKADTIQPMKSDLDIYLEESVYICNEGVSSHFDALEWWKINNLKYRILSKMACDILSIPITSVASESTFSAGGRVIDPYRASLSTETVQMLLCGADWIRAFYGLKKGSEAEETSFKEIWLP</sequence>
<keyword evidence="9" id="KW-0539">Nucleus</keyword>
<evidence type="ECO:0000313" key="13">
    <source>
        <dbReference type="EMBL" id="GFZ18490.1"/>
    </source>
</evidence>
<dbReference type="InterPro" id="IPR025525">
    <property type="entry name" value="hAT-like_transposase_RNase-H"/>
</dbReference>
<keyword evidence="8" id="KW-0804">Transcription</keyword>
<name>A0A7J0H5X4_9ERIC</name>
<organism evidence="13 14">
    <name type="scientific">Actinidia rufa</name>
    <dbReference type="NCBI Taxonomy" id="165716"/>
    <lineage>
        <taxon>Eukaryota</taxon>
        <taxon>Viridiplantae</taxon>
        <taxon>Streptophyta</taxon>
        <taxon>Embryophyta</taxon>
        <taxon>Tracheophyta</taxon>
        <taxon>Spermatophyta</taxon>
        <taxon>Magnoliopsida</taxon>
        <taxon>eudicotyledons</taxon>
        <taxon>Gunneridae</taxon>
        <taxon>Pentapetalae</taxon>
        <taxon>asterids</taxon>
        <taxon>Ericales</taxon>
        <taxon>Actinidiaceae</taxon>
        <taxon>Actinidia</taxon>
    </lineage>
</organism>
<feature type="domain" description="BED-type" evidence="12">
    <location>
        <begin position="60"/>
        <end position="107"/>
    </location>
</feature>
<feature type="region of interest" description="Disordered" evidence="11">
    <location>
        <begin position="1"/>
        <end position="62"/>
    </location>
</feature>
<dbReference type="Pfam" id="PF05699">
    <property type="entry name" value="Dimer_Tnp_hAT"/>
    <property type="match status" value="1"/>
</dbReference>
<evidence type="ECO:0000256" key="7">
    <source>
        <dbReference type="ARBA" id="ARBA00023125"/>
    </source>
</evidence>
<dbReference type="InterPro" id="IPR012337">
    <property type="entry name" value="RNaseH-like_sf"/>
</dbReference>
<proteinExistence type="predicted"/>
<comment type="subcellular location">
    <subcellularLocation>
        <location evidence="1">Nucleus</location>
    </subcellularLocation>
</comment>
<dbReference type="EMBL" id="BJWL01000027">
    <property type="protein sequence ID" value="GFZ18490.1"/>
    <property type="molecule type" value="Genomic_DNA"/>
</dbReference>
<dbReference type="GO" id="GO:0046983">
    <property type="term" value="F:protein dimerization activity"/>
    <property type="evidence" value="ECO:0007669"/>
    <property type="project" value="InterPro"/>
</dbReference>
<keyword evidence="14" id="KW-1185">Reference proteome</keyword>
<evidence type="ECO:0000256" key="6">
    <source>
        <dbReference type="ARBA" id="ARBA00023015"/>
    </source>
</evidence>
<dbReference type="SUPFAM" id="SSF53098">
    <property type="entry name" value="Ribonuclease H-like"/>
    <property type="match status" value="1"/>
</dbReference>
<dbReference type="OrthoDB" id="2610923at2759"/>
<dbReference type="Pfam" id="PF14372">
    <property type="entry name" value="hAT-like_RNase-H"/>
    <property type="match status" value="1"/>
</dbReference>
<protein>
    <recommendedName>
        <fullName evidence="12">BED-type domain-containing protein</fullName>
    </recommendedName>
</protein>
<feature type="compositionally biased region" description="Polar residues" evidence="11">
    <location>
        <begin position="1"/>
        <end position="10"/>
    </location>
</feature>